<dbReference type="GO" id="GO:0003723">
    <property type="term" value="F:RNA binding"/>
    <property type="evidence" value="ECO:0007669"/>
    <property type="project" value="InterPro"/>
</dbReference>
<evidence type="ECO:0000256" key="2">
    <source>
        <dbReference type="ARBA" id="ARBA00022679"/>
    </source>
</evidence>
<dbReference type="InterPro" id="IPR001537">
    <property type="entry name" value="SpoU_MeTrfase"/>
</dbReference>
<evidence type="ECO:0000259" key="3">
    <source>
        <dbReference type="Pfam" id="PF00588"/>
    </source>
</evidence>
<dbReference type="Pfam" id="PF00588">
    <property type="entry name" value="SpoU_methylase"/>
    <property type="match status" value="1"/>
</dbReference>
<name>A0A562UPJ0_9ACTN</name>
<keyword evidence="1 4" id="KW-0489">Methyltransferase</keyword>
<feature type="domain" description="tRNA/rRNA methyltransferase SpoU type" evidence="3">
    <location>
        <begin position="107"/>
        <end position="237"/>
    </location>
</feature>
<protein>
    <submittedName>
        <fullName evidence="4">tRNA G18 (Ribose-2'-O)-methylase SpoU</fullName>
    </submittedName>
</protein>
<sequence length="244" mass="25750">MSGEPEDDVARRWRWAEPGAVLLDGFHAVKHAVRFGARLRCVVAVDPEGTAGLAADLAPDVAAPLRESAVRVSARLLRELVSRPHPTAVAALADRPEPVAAGRVAPTVLLDNPRHLGNVGAVVRVVAGFGAAGVLTTGDMDPWHPQVVRSAAGLHFATGVARTGLERLPRGPLLALDAGGEDIRSVAIPDDAVLAFGSERRGLSERVWARADGVLSLPMRDGVSSYNLATSVAMVLFHWSTRAR</sequence>
<dbReference type="GO" id="GO:0008173">
    <property type="term" value="F:RNA methyltransferase activity"/>
    <property type="evidence" value="ECO:0007669"/>
    <property type="project" value="InterPro"/>
</dbReference>
<evidence type="ECO:0000256" key="1">
    <source>
        <dbReference type="ARBA" id="ARBA00022603"/>
    </source>
</evidence>
<keyword evidence="5" id="KW-1185">Reference proteome</keyword>
<dbReference type="RefSeq" id="WP_147144223.1">
    <property type="nucleotide sequence ID" value="NZ_BAABIJ010000007.1"/>
</dbReference>
<dbReference type="OrthoDB" id="9792214at2"/>
<dbReference type="InterPro" id="IPR029028">
    <property type="entry name" value="Alpha/beta_knot_MTases"/>
</dbReference>
<dbReference type="InterPro" id="IPR029026">
    <property type="entry name" value="tRNA_m1G_MTases_N"/>
</dbReference>
<dbReference type="PANTHER" id="PTHR43191">
    <property type="entry name" value="RRNA METHYLTRANSFERASE 3"/>
    <property type="match status" value="1"/>
</dbReference>
<accession>A0A562UPJ0</accession>
<dbReference type="Gene3D" id="3.40.1280.10">
    <property type="match status" value="1"/>
</dbReference>
<dbReference type="AlphaFoldDB" id="A0A562UPJ0"/>
<dbReference type="PANTHER" id="PTHR43191:SF2">
    <property type="entry name" value="RRNA METHYLTRANSFERASE 3, MITOCHONDRIAL"/>
    <property type="match status" value="1"/>
</dbReference>
<evidence type="ECO:0000313" key="5">
    <source>
        <dbReference type="Proteomes" id="UP000321617"/>
    </source>
</evidence>
<dbReference type="Proteomes" id="UP000321617">
    <property type="component" value="Unassembled WGS sequence"/>
</dbReference>
<proteinExistence type="predicted"/>
<keyword evidence="2" id="KW-0808">Transferase</keyword>
<dbReference type="EMBL" id="VLLL01000011">
    <property type="protein sequence ID" value="TWJ07529.1"/>
    <property type="molecule type" value="Genomic_DNA"/>
</dbReference>
<dbReference type="SUPFAM" id="SSF75217">
    <property type="entry name" value="alpha/beta knot"/>
    <property type="match status" value="1"/>
</dbReference>
<dbReference type="GO" id="GO:0006396">
    <property type="term" value="P:RNA processing"/>
    <property type="evidence" value="ECO:0007669"/>
    <property type="project" value="InterPro"/>
</dbReference>
<dbReference type="GO" id="GO:0032259">
    <property type="term" value="P:methylation"/>
    <property type="evidence" value="ECO:0007669"/>
    <property type="project" value="UniProtKB-KW"/>
</dbReference>
<gene>
    <name evidence="4" type="ORF">LX16_5013</name>
</gene>
<comment type="caution">
    <text evidence="4">The sequence shown here is derived from an EMBL/GenBank/DDBJ whole genome shotgun (WGS) entry which is preliminary data.</text>
</comment>
<organism evidence="4 5">
    <name type="scientific">Stackebrandtia albiflava</name>
    <dbReference type="NCBI Taxonomy" id="406432"/>
    <lineage>
        <taxon>Bacteria</taxon>
        <taxon>Bacillati</taxon>
        <taxon>Actinomycetota</taxon>
        <taxon>Actinomycetes</taxon>
        <taxon>Glycomycetales</taxon>
        <taxon>Glycomycetaceae</taxon>
        <taxon>Stackebrandtia</taxon>
    </lineage>
</organism>
<dbReference type="InterPro" id="IPR051259">
    <property type="entry name" value="rRNA_Methyltransferase"/>
</dbReference>
<evidence type="ECO:0000313" key="4">
    <source>
        <dbReference type="EMBL" id="TWJ07529.1"/>
    </source>
</evidence>
<reference evidence="4 5" key="1">
    <citation type="journal article" date="2013" name="Stand. Genomic Sci.">
        <title>Genomic Encyclopedia of Type Strains, Phase I: The one thousand microbial genomes (KMG-I) project.</title>
        <authorList>
            <person name="Kyrpides N.C."/>
            <person name="Woyke T."/>
            <person name="Eisen J.A."/>
            <person name="Garrity G."/>
            <person name="Lilburn T.G."/>
            <person name="Beck B.J."/>
            <person name="Whitman W.B."/>
            <person name="Hugenholtz P."/>
            <person name="Klenk H.P."/>
        </authorList>
    </citation>
    <scope>NUCLEOTIDE SEQUENCE [LARGE SCALE GENOMIC DNA]</scope>
    <source>
        <strain evidence="4 5">DSM 45044</strain>
    </source>
</reference>